<reference evidence="2" key="2">
    <citation type="submission" date="2014-06" db="EMBL/GenBank/DDBJ databases">
        <authorList>
            <person name="Genoscope - CEA"/>
        </authorList>
    </citation>
    <scope>NUCLEOTIDE SEQUENCE</scope>
</reference>
<proteinExistence type="predicted"/>
<dbReference type="EMBL" id="HG994373">
    <property type="protein sequence ID" value="CAF1722398.1"/>
    <property type="molecule type" value="Genomic_DNA"/>
</dbReference>
<evidence type="ECO:0000313" key="3">
    <source>
        <dbReference type="Proteomes" id="UP000028999"/>
    </source>
</evidence>
<evidence type="ECO:0000313" key="1">
    <source>
        <dbReference type="EMBL" id="CAF1722398.1"/>
    </source>
</evidence>
<gene>
    <name evidence="2" type="primary">BnaC09g12970D</name>
    <name evidence="1" type="ORF">DARMORV10_C09P19120.1</name>
    <name evidence="2" type="ORF">GSBRNA2T00082117001</name>
</gene>
<dbReference type="Proteomes" id="UP001295469">
    <property type="component" value="Chromosome C09"/>
</dbReference>
<organism evidence="2 3">
    <name type="scientific">Brassica napus</name>
    <name type="common">Rape</name>
    <dbReference type="NCBI Taxonomy" id="3708"/>
    <lineage>
        <taxon>Eukaryota</taxon>
        <taxon>Viridiplantae</taxon>
        <taxon>Streptophyta</taxon>
        <taxon>Embryophyta</taxon>
        <taxon>Tracheophyta</taxon>
        <taxon>Spermatophyta</taxon>
        <taxon>Magnoliopsida</taxon>
        <taxon>eudicotyledons</taxon>
        <taxon>Gunneridae</taxon>
        <taxon>Pentapetalae</taxon>
        <taxon>rosids</taxon>
        <taxon>malvids</taxon>
        <taxon>Brassicales</taxon>
        <taxon>Brassicaceae</taxon>
        <taxon>Brassiceae</taxon>
        <taxon>Brassica</taxon>
    </lineage>
</organism>
<accession>A0A078I7T9</accession>
<reference evidence="1" key="3">
    <citation type="submission" date="2021-01" db="EMBL/GenBank/DDBJ databases">
        <authorList>
            <consortium name="Genoscope - CEA"/>
            <person name="William W."/>
        </authorList>
    </citation>
    <scope>NUCLEOTIDE SEQUENCE</scope>
</reference>
<dbReference type="Proteomes" id="UP000028999">
    <property type="component" value="Unassembled WGS sequence"/>
</dbReference>
<evidence type="ECO:0000313" key="2">
    <source>
        <dbReference type="EMBL" id="CDY45479.1"/>
    </source>
</evidence>
<dbReference type="AlphaFoldDB" id="A0A078I7T9"/>
<reference evidence="2 3" key="1">
    <citation type="journal article" date="2014" name="Science">
        <title>Plant genetics. Early allopolyploid evolution in the post-Neolithic Brassica napus oilseed genome.</title>
        <authorList>
            <person name="Chalhoub B."/>
            <person name="Denoeud F."/>
            <person name="Liu S."/>
            <person name="Parkin I.A."/>
            <person name="Tang H."/>
            <person name="Wang X."/>
            <person name="Chiquet J."/>
            <person name="Belcram H."/>
            <person name="Tong C."/>
            <person name="Samans B."/>
            <person name="Correa M."/>
            <person name="Da Silva C."/>
            <person name="Just J."/>
            <person name="Falentin C."/>
            <person name="Koh C.S."/>
            <person name="Le Clainche I."/>
            <person name="Bernard M."/>
            <person name="Bento P."/>
            <person name="Noel B."/>
            <person name="Labadie K."/>
            <person name="Alberti A."/>
            <person name="Charles M."/>
            <person name="Arnaud D."/>
            <person name="Guo H."/>
            <person name="Daviaud C."/>
            <person name="Alamery S."/>
            <person name="Jabbari K."/>
            <person name="Zhao M."/>
            <person name="Edger P.P."/>
            <person name="Chelaifa H."/>
            <person name="Tack D."/>
            <person name="Lassalle G."/>
            <person name="Mestiri I."/>
            <person name="Schnel N."/>
            <person name="Le Paslier M.C."/>
            <person name="Fan G."/>
            <person name="Renault V."/>
            <person name="Bayer P.E."/>
            <person name="Golicz A.A."/>
            <person name="Manoli S."/>
            <person name="Lee T.H."/>
            <person name="Thi V.H."/>
            <person name="Chalabi S."/>
            <person name="Hu Q."/>
            <person name="Fan C."/>
            <person name="Tollenaere R."/>
            <person name="Lu Y."/>
            <person name="Battail C."/>
            <person name="Shen J."/>
            <person name="Sidebottom C.H."/>
            <person name="Wang X."/>
            <person name="Canaguier A."/>
            <person name="Chauveau A."/>
            <person name="Berard A."/>
            <person name="Deniot G."/>
            <person name="Guan M."/>
            <person name="Liu Z."/>
            <person name="Sun F."/>
            <person name="Lim Y.P."/>
            <person name="Lyons E."/>
            <person name="Town C.D."/>
            <person name="Bancroft I."/>
            <person name="Wang X."/>
            <person name="Meng J."/>
            <person name="Ma J."/>
            <person name="Pires J.C."/>
            <person name="King G.J."/>
            <person name="Brunel D."/>
            <person name="Delourme R."/>
            <person name="Renard M."/>
            <person name="Aury J.M."/>
            <person name="Adams K.L."/>
            <person name="Batley J."/>
            <person name="Snowdon R.J."/>
            <person name="Tost J."/>
            <person name="Edwards D."/>
            <person name="Zhou Y."/>
            <person name="Hua W."/>
            <person name="Sharpe A.G."/>
            <person name="Paterson A.H."/>
            <person name="Guan C."/>
            <person name="Wincker P."/>
        </authorList>
    </citation>
    <scope>NUCLEOTIDE SEQUENCE [LARGE SCALE GENOMIC DNA]</scope>
    <source>
        <strain evidence="3">cv. Darmor-bzh</strain>
    </source>
</reference>
<name>A0A078I7T9_BRANA</name>
<dbReference type="PaxDb" id="3708-A0A078I7T9"/>
<keyword evidence="3" id="KW-1185">Reference proteome</keyword>
<dbReference type="EMBL" id="LK032626">
    <property type="protein sequence ID" value="CDY45479.1"/>
    <property type="molecule type" value="Genomic_DNA"/>
</dbReference>
<protein>
    <submittedName>
        <fullName evidence="1">(rape) hypothetical protein</fullName>
    </submittedName>
    <submittedName>
        <fullName evidence="2">BnaC09g12970D protein</fullName>
    </submittedName>
</protein>
<dbReference type="Gramene" id="CDY45479">
    <property type="protein sequence ID" value="CDY45479"/>
    <property type="gene ID" value="GSBRNA2T00082117001"/>
</dbReference>
<sequence length="100" mass="10601">MDLLRRLWRGSRRVGVNGKLGNSDQVVAVEVELGKLSQVTTDDQRTGGVASASCGLAGVAPASVRHSTRRRVQSRASGSLHAEALNESWLASSFDGRVAI</sequence>